<proteinExistence type="predicted"/>
<evidence type="ECO:0000313" key="2">
    <source>
        <dbReference type="EMBL" id="MDQ0252681.1"/>
    </source>
</evidence>
<name>A0ABT9ZN74_9BACI</name>
<reference evidence="2 3" key="1">
    <citation type="submission" date="2023-07" db="EMBL/GenBank/DDBJ databases">
        <title>Genomic Encyclopedia of Type Strains, Phase IV (KMG-IV): sequencing the most valuable type-strain genomes for metagenomic binning, comparative biology and taxonomic classification.</title>
        <authorList>
            <person name="Goeker M."/>
        </authorList>
    </citation>
    <scope>NUCLEOTIDE SEQUENCE [LARGE SCALE GENOMIC DNA]</scope>
    <source>
        <strain evidence="2 3">DSM 9768</strain>
    </source>
</reference>
<evidence type="ECO:0000313" key="3">
    <source>
        <dbReference type="Proteomes" id="UP001230005"/>
    </source>
</evidence>
<evidence type="ECO:0000256" key="1">
    <source>
        <dbReference type="SAM" id="Phobius"/>
    </source>
</evidence>
<organism evidence="2 3">
    <name type="scientific">Evansella vedderi</name>
    <dbReference type="NCBI Taxonomy" id="38282"/>
    <lineage>
        <taxon>Bacteria</taxon>
        <taxon>Bacillati</taxon>
        <taxon>Bacillota</taxon>
        <taxon>Bacilli</taxon>
        <taxon>Bacillales</taxon>
        <taxon>Bacillaceae</taxon>
        <taxon>Evansella</taxon>
    </lineage>
</organism>
<feature type="transmembrane region" description="Helical" evidence="1">
    <location>
        <begin position="31"/>
        <end position="52"/>
    </location>
</feature>
<gene>
    <name evidence="2" type="ORF">J2S74_000053</name>
</gene>
<keyword evidence="1" id="KW-0812">Transmembrane</keyword>
<accession>A0ABT9ZN74</accession>
<dbReference type="Proteomes" id="UP001230005">
    <property type="component" value="Unassembled WGS sequence"/>
</dbReference>
<sequence>MEGNKRLTITISLFVLAVYFIYYLIHSGPPPWHAINTFGIIVLIILATIIIMKLNQMTKLLKEKRKDD</sequence>
<dbReference type="EMBL" id="JAUSUG010000001">
    <property type="protein sequence ID" value="MDQ0252681.1"/>
    <property type="molecule type" value="Genomic_DNA"/>
</dbReference>
<dbReference type="RefSeq" id="WP_307320360.1">
    <property type="nucleotide sequence ID" value="NZ_JAUSUG010000001.1"/>
</dbReference>
<protein>
    <submittedName>
        <fullName evidence="2">Membrane protein</fullName>
    </submittedName>
</protein>
<feature type="transmembrane region" description="Helical" evidence="1">
    <location>
        <begin position="7"/>
        <end position="25"/>
    </location>
</feature>
<keyword evidence="1" id="KW-1133">Transmembrane helix</keyword>
<keyword evidence="1" id="KW-0472">Membrane</keyword>
<comment type="caution">
    <text evidence="2">The sequence shown here is derived from an EMBL/GenBank/DDBJ whole genome shotgun (WGS) entry which is preliminary data.</text>
</comment>
<keyword evidence="3" id="KW-1185">Reference proteome</keyword>